<dbReference type="PANTHER" id="PTHR43547">
    <property type="entry name" value="TWO-COMPONENT HISTIDINE KINASE"/>
    <property type="match status" value="1"/>
</dbReference>
<comment type="caution">
    <text evidence="7">The sequence shown here is derived from an EMBL/GenBank/DDBJ whole genome shotgun (WGS) entry which is preliminary data.</text>
</comment>
<proteinExistence type="predicted"/>
<protein>
    <recommendedName>
        <fullName evidence="2">histidine kinase</fullName>
        <ecNumber evidence="2">2.7.13.3</ecNumber>
    </recommendedName>
</protein>
<dbReference type="InterPro" id="IPR036890">
    <property type="entry name" value="HATPase_C_sf"/>
</dbReference>
<dbReference type="InterPro" id="IPR001789">
    <property type="entry name" value="Sig_transdc_resp-reg_receiver"/>
</dbReference>
<dbReference type="SUPFAM" id="SSF52172">
    <property type="entry name" value="CheY-like"/>
    <property type="match status" value="2"/>
</dbReference>
<dbReference type="Gene3D" id="3.30.565.10">
    <property type="entry name" value="Histidine kinase-like ATPase, C-terminal domain"/>
    <property type="match status" value="1"/>
</dbReference>
<gene>
    <name evidence="7" type="ORF">ACFQ1Z_10345</name>
</gene>
<dbReference type="PANTHER" id="PTHR43547:SF2">
    <property type="entry name" value="HYBRID SIGNAL TRANSDUCTION HISTIDINE KINASE C"/>
    <property type="match status" value="1"/>
</dbReference>
<dbReference type="PROSITE" id="PS50109">
    <property type="entry name" value="HIS_KIN"/>
    <property type="match status" value="1"/>
</dbReference>
<dbReference type="InterPro" id="IPR004358">
    <property type="entry name" value="Sig_transdc_His_kin-like_C"/>
</dbReference>
<dbReference type="SMART" id="SM00448">
    <property type="entry name" value="REC"/>
    <property type="match status" value="2"/>
</dbReference>
<dbReference type="InterPro" id="IPR003594">
    <property type="entry name" value="HATPase_dom"/>
</dbReference>
<sequence>MIRDHALSDFLILNVDDTDATRYAKSRILIKAGFRVIEAANGADALSMAKSEQPNLVLLDTRLPDINGFEVCRRLKSETATDAIAILQTSASFITLVDKINGIECGADNYLFEPIEPEELVVNIKALLRLSLAEQDVREIDKRKDIFLATLAHELRNPLGPIRNSIKLLKTLNTNLSGKEFELLDIISRQTDQMVKLVDDLLDVSRISQGKISLDIETLNVRDFVEAAAESSSNLITDRSHQLSINIVKQALWVSGDKVRLIQIISNLINNAAKFTPSGGKIAVNVVKEGHCVLIQVSDNGIGLDVEHLQNIFELFVQHAHTEERTHEGLGIGLALVKNLTDLHHGEIRVTSPGKDQGSTFTLALKLVEQPQDQVPAAATPLLPRENARVLVVDDNEDAANTLSALLQLAGNEVRTANSGKQGLAAAQEFQPSIIFLDIGLPDMTGYEVAQAIRKTENISLCYLIALTGYGTETDKQMALDAGFDLHLTKPLDYEKIESINLGL</sequence>
<evidence type="ECO:0000256" key="1">
    <source>
        <dbReference type="ARBA" id="ARBA00000085"/>
    </source>
</evidence>
<dbReference type="Pfam" id="PF00512">
    <property type="entry name" value="HisKA"/>
    <property type="match status" value="1"/>
</dbReference>
<feature type="domain" description="Response regulatory" evidence="6">
    <location>
        <begin position="389"/>
        <end position="504"/>
    </location>
</feature>
<name>A0ABW3FBZ5_9PROT</name>
<dbReference type="Gene3D" id="1.10.287.130">
    <property type="match status" value="1"/>
</dbReference>
<dbReference type="InterPro" id="IPR036097">
    <property type="entry name" value="HisK_dim/P_sf"/>
</dbReference>
<dbReference type="RefSeq" id="WP_379057454.1">
    <property type="nucleotide sequence ID" value="NZ_JBHTKB010000002.1"/>
</dbReference>
<dbReference type="SUPFAM" id="SSF47384">
    <property type="entry name" value="Homodimeric domain of signal transducing histidine kinase"/>
    <property type="match status" value="1"/>
</dbReference>
<feature type="modified residue" description="4-aspartylphosphate" evidence="4">
    <location>
        <position position="60"/>
    </location>
</feature>
<feature type="modified residue" description="4-aspartylphosphate" evidence="4">
    <location>
        <position position="438"/>
    </location>
</feature>
<dbReference type="InterPro" id="IPR003661">
    <property type="entry name" value="HisK_dim/P_dom"/>
</dbReference>
<dbReference type="InterPro" id="IPR005467">
    <property type="entry name" value="His_kinase_dom"/>
</dbReference>
<accession>A0ABW3FBZ5</accession>
<dbReference type="CDD" id="cd17580">
    <property type="entry name" value="REC_2_DhkD-like"/>
    <property type="match status" value="1"/>
</dbReference>
<evidence type="ECO:0000256" key="4">
    <source>
        <dbReference type="PROSITE-ProRule" id="PRU00169"/>
    </source>
</evidence>
<keyword evidence="3 4" id="KW-0597">Phosphoprotein</keyword>
<evidence type="ECO:0000313" key="8">
    <source>
        <dbReference type="Proteomes" id="UP001597128"/>
    </source>
</evidence>
<dbReference type="Gene3D" id="3.40.50.2300">
    <property type="match status" value="2"/>
</dbReference>
<feature type="domain" description="Histidine kinase" evidence="5">
    <location>
        <begin position="150"/>
        <end position="369"/>
    </location>
</feature>
<dbReference type="Proteomes" id="UP001597128">
    <property type="component" value="Unassembled WGS sequence"/>
</dbReference>
<dbReference type="SMART" id="SM00387">
    <property type="entry name" value="HATPase_c"/>
    <property type="match status" value="1"/>
</dbReference>
<organism evidence="7 8">
    <name type="scientific">Methylophilus luteus</name>
    <dbReference type="NCBI Taxonomy" id="640108"/>
    <lineage>
        <taxon>Bacteria</taxon>
        <taxon>Pseudomonadati</taxon>
        <taxon>Pseudomonadota</taxon>
        <taxon>Betaproteobacteria</taxon>
        <taxon>Nitrosomonadales</taxon>
        <taxon>Methylophilaceae</taxon>
        <taxon>Methylophilus</taxon>
    </lineage>
</organism>
<dbReference type="EC" id="2.7.13.3" evidence="2"/>
<dbReference type="EMBL" id="JBHTKB010000002">
    <property type="protein sequence ID" value="MFD0913947.1"/>
    <property type="molecule type" value="Genomic_DNA"/>
</dbReference>
<feature type="domain" description="Response regulatory" evidence="6">
    <location>
        <begin position="11"/>
        <end position="128"/>
    </location>
</feature>
<dbReference type="PROSITE" id="PS50110">
    <property type="entry name" value="RESPONSE_REGULATORY"/>
    <property type="match status" value="2"/>
</dbReference>
<keyword evidence="8" id="KW-1185">Reference proteome</keyword>
<dbReference type="PRINTS" id="PR00344">
    <property type="entry name" value="BCTRLSENSOR"/>
</dbReference>
<dbReference type="SMART" id="SM00388">
    <property type="entry name" value="HisKA"/>
    <property type="match status" value="1"/>
</dbReference>
<evidence type="ECO:0000256" key="2">
    <source>
        <dbReference type="ARBA" id="ARBA00012438"/>
    </source>
</evidence>
<dbReference type="InterPro" id="IPR011006">
    <property type="entry name" value="CheY-like_superfamily"/>
</dbReference>
<evidence type="ECO:0000256" key="3">
    <source>
        <dbReference type="ARBA" id="ARBA00022553"/>
    </source>
</evidence>
<dbReference type="Pfam" id="PF02518">
    <property type="entry name" value="HATPase_c"/>
    <property type="match status" value="1"/>
</dbReference>
<evidence type="ECO:0000259" key="6">
    <source>
        <dbReference type="PROSITE" id="PS50110"/>
    </source>
</evidence>
<comment type="catalytic activity">
    <reaction evidence="1">
        <text>ATP + protein L-histidine = ADP + protein N-phospho-L-histidine.</text>
        <dbReference type="EC" id="2.7.13.3"/>
    </reaction>
</comment>
<dbReference type="SUPFAM" id="SSF55874">
    <property type="entry name" value="ATPase domain of HSP90 chaperone/DNA topoisomerase II/histidine kinase"/>
    <property type="match status" value="1"/>
</dbReference>
<evidence type="ECO:0000313" key="7">
    <source>
        <dbReference type="EMBL" id="MFD0913947.1"/>
    </source>
</evidence>
<dbReference type="CDD" id="cd00082">
    <property type="entry name" value="HisKA"/>
    <property type="match status" value="1"/>
</dbReference>
<dbReference type="Gene3D" id="6.10.250.690">
    <property type="match status" value="1"/>
</dbReference>
<reference evidence="8" key="1">
    <citation type="journal article" date="2019" name="Int. J. Syst. Evol. Microbiol.">
        <title>The Global Catalogue of Microorganisms (GCM) 10K type strain sequencing project: providing services to taxonomists for standard genome sequencing and annotation.</title>
        <authorList>
            <consortium name="The Broad Institute Genomics Platform"/>
            <consortium name="The Broad Institute Genome Sequencing Center for Infectious Disease"/>
            <person name="Wu L."/>
            <person name="Ma J."/>
        </authorList>
    </citation>
    <scope>NUCLEOTIDE SEQUENCE [LARGE SCALE GENOMIC DNA]</scope>
    <source>
        <strain evidence="8">CCUG 58412</strain>
    </source>
</reference>
<evidence type="ECO:0000259" key="5">
    <source>
        <dbReference type="PROSITE" id="PS50109"/>
    </source>
</evidence>
<dbReference type="Pfam" id="PF00072">
    <property type="entry name" value="Response_reg"/>
    <property type="match status" value="2"/>
</dbReference>